<gene>
    <name evidence="3" type="primary">iolG</name>
    <name evidence="6" type="ORF">ABII15_04305</name>
</gene>
<dbReference type="HAMAP" id="MF_01671">
    <property type="entry name" value="IolG"/>
    <property type="match status" value="1"/>
</dbReference>
<comment type="similarity">
    <text evidence="3">Belongs to the Gfo/Idh/MocA family.</text>
</comment>
<dbReference type="GO" id="GO:0000166">
    <property type="term" value="F:nucleotide binding"/>
    <property type="evidence" value="ECO:0007669"/>
    <property type="project" value="InterPro"/>
</dbReference>
<dbReference type="SUPFAM" id="SSF51735">
    <property type="entry name" value="NAD(P)-binding Rossmann-fold domains"/>
    <property type="match status" value="1"/>
</dbReference>
<dbReference type="PANTHER" id="PTHR43593:SF1">
    <property type="entry name" value="INOSITOL 2-DEHYDROGENASE"/>
    <property type="match status" value="1"/>
</dbReference>
<dbReference type="InterPro" id="IPR000683">
    <property type="entry name" value="Gfo/Idh/MocA-like_OxRdtase_N"/>
</dbReference>
<dbReference type="Gene3D" id="3.30.360.10">
    <property type="entry name" value="Dihydrodipicolinate Reductase, domain 2"/>
    <property type="match status" value="1"/>
</dbReference>
<dbReference type="KEGG" id="stac:ABII15_04305"/>
<dbReference type="GO" id="GO:0019310">
    <property type="term" value="P:inositol catabolic process"/>
    <property type="evidence" value="ECO:0007669"/>
    <property type="project" value="UniProtKB-UniRule"/>
</dbReference>
<reference evidence="6" key="1">
    <citation type="submission" date="2024-06" db="EMBL/GenBank/DDBJ databases">
        <title>Streptomyces sp. strain HUAS MG91 genome sequences.</title>
        <authorList>
            <person name="Mo P."/>
        </authorList>
    </citation>
    <scope>NUCLEOTIDE SEQUENCE</scope>
    <source>
        <strain evidence="6">HUAS MG91</strain>
    </source>
</reference>
<dbReference type="InterPro" id="IPR050424">
    <property type="entry name" value="Gfo-Idh-MocA_inositol_DH"/>
</dbReference>
<name>A0AAU8IM27_9ACTN</name>
<evidence type="ECO:0000313" key="6">
    <source>
        <dbReference type="EMBL" id="XCJ69240.1"/>
    </source>
</evidence>
<comment type="catalytic activity">
    <reaction evidence="3">
        <text>myo-inositol + NAD(+) = scyllo-inosose + NADH + H(+)</text>
        <dbReference type="Rhea" id="RHEA:16949"/>
        <dbReference type="ChEBI" id="CHEBI:15378"/>
        <dbReference type="ChEBI" id="CHEBI:17268"/>
        <dbReference type="ChEBI" id="CHEBI:17811"/>
        <dbReference type="ChEBI" id="CHEBI:57540"/>
        <dbReference type="ChEBI" id="CHEBI:57945"/>
        <dbReference type="EC" id="1.1.1.18"/>
    </reaction>
</comment>
<dbReference type="Pfam" id="PF01408">
    <property type="entry name" value="GFO_IDH_MocA"/>
    <property type="match status" value="1"/>
</dbReference>
<dbReference type="GO" id="GO:0050112">
    <property type="term" value="F:inositol 2-dehydrogenase (NAD+) activity"/>
    <property type="evidence" value="ECO:0007669"/>
    <property type="project" value="UniProtKB-UniRule"/>
</dbReference>
<dbReference type="RefSeq" id="WP_353940925.1">
    <property type="nucleotide sequence ID" value="NZ_CP159534.1"/>
</dbReference>
<keyword evidence="1 3" id="KW-0560">Oxidoreductase</keyword>
<dbReference type="PANTHER" id="PTHR43593">
    <property type="match status" value="1"/>
</dbReference>
<evidence type="ECO:0000259" key="4">
    <source>
        <dbReference type="Pfam" id="PF01408"/>
    </source>
</evidence>
<evidence type="ECO:0000259" key="5">
    <source>
        <dbReference type="Pfam" id="PF22725"/>
    </source>
</evidence>
<protein>
    <recommendedName>
        <fullName evidence="3">Inositol 2-dehydrogenase</fullName>
        <ecNumber evidence="3">1.1.1.18</ecNumber>
    </recommendedName>
    <alternativeName>
        <fullName evidence="3">Myo-inositol 2-dehydrogenase</fullName>
        <shortName evidence="3">MI 2-dehydrogenase</shortName>
    </alternativeName>
</protein>
<comment type="function">
    <text evidence="3">Involved in the oxidation of myo-inositol (MI) to 2-keto-myo-inositol (2KMI or 2-inosose).</text>
</comment>
<sequence>MPLGVAVVGTGKMGADHVRRIDTAISGARVVAVADIEVERARKLAADLDGCTAHADAAAALAAPGVDAVLIASPGPAHEEALLRALALGLPVLCEKPLTPDAASAYRIVEAERRLGRRRIQVGFMRRFDAEYQQLKAALDAGGLGRPLMLHQRHRNTATPGHFTERMMITDSAAHEMDVTRWLTGHEIAAVQVVKPAPLPTSMNGVPDPQLVILETTGGAVADVELYRNAGFGDQVQCEAVCEHGTARIGDGHAMVVQAAGRWGGAIPQDYLTRFRAAYDREVQAWVDATLAGRVVGPSSWDGYAAAAACEAGVTAQATGVRTVVELADDEPF</sequence>
<dbReference type="SUPFAM" id="SSF55347">
    <property type="entry name" value="Glyceraldehyde-3-phosphate dehydrogenase-like, C-terminal domain"/>
    <property type="match status" value="1"/>
</dbReference>
<comment type="subunit">
    <text evidence="3">Homotetramer.</text>
</comment>
<dbReference type="InterPro" id="IPR023794">
    <property type="entry name" value="MI/DCI_dehydrogenase"/>
</dbReference>
<dbReference type="Gene3D" id="3.40.50.720">
    <property type="entry name" value="NAD(P)-binding Rossmann-like Domain"/>
    <property type="match status" value="1"/>
</dbReference>
<evidence type="ECO:0000256" key="3">
    <source>
        <dbReference type="HAMAP-Rule" id="MF_01671"/>
    </source>
</evidence>
<dbReference type="Pfam" id="PF22725">
    <property type="entry name" value="GFO_IDH_MocA_C3"/>
    <property type="match status" value="1"/>
</dbReference>
<feature type="domain" description="GFO/IDH/MocA-like oxidoreductase" evidence="5">
    <location>
        <begin position="132"/>
        <end position="247"/>
    </location>
</feature>
<organism evidence="6">
    <name type="scientific">Streptomyces tabacisoli</name>
    <dbReference type="NCBI Taxonomy" id="3156398"/>
    <lineage>
        <taxon>Bacteria</taxon>
        <taxon>Bacillati</taxon>
        <taxon>Actinomycetota</taxon>
        <taxon>Actinomycetes</taxon>
        <taxon>Kitasatosporales</taxon>
        <taxon>Streptomycetaceae</taxon>
        <taxon>Streptomyces</taxon>
    </lineage>
</organism>
<evidence type="ECO:0000256" key="2">
    <source>
        <dbReference type="ARBA" id="ARBA00023027"/>
    </source>
</evidence>
<dbReference type="InterPro" id="IPR055170">
    <property type="entry name" value="GFO_IDH_MocA-like_dom"/>
</dbReference>
<proteinExistence type="inferred from homology"/>
<evidence type="ECO:0000256" key="1">
    <source>
        <dbReference type="ARBA" id="ARBA00023002"/>
    </source>
</evidence>
<dbReference type="InterPro" id="IPR036291">
    <property type="entry name" value="NAD(P)-bd_dom_sf"/>
</dbReference>
<dbReference type="EMBL" id="CP159534">
    <property type="protein sequence ID" value="XCJ69240.1"/>
    <property type="molecule type" value="Genomic_DNA"/>
</dbReference>
<keyword evidence="2 3" id="KW-0520">NAD</keyword>
<dbReference type="EC" id="1.1.1.18" evidence="3"/>
<dbReference type="AlphaFoldDB" id="A0AAU8IM27"/>
<feature type="domain" description="Gfo/Idh/MocA-like oxidoreductase N-terminal" evidence="4">
    <location>
        <begin position="4"/>
        <end position="124"/>
    </location>
</feature>
<accession>A0AAU8IM27</accession>